<reference evidence="5 6" key="1">
    <citation type="journal article" date="2019" name="Nat. Ecol. Evol.">
        <title>Megaphylogeny resolves global patterns of mushroom evolution.</title>
        <authorList>
            <person name="Varga T."/>
            <person name="Krizsan K."/>
            <person name="Foldi C."/>
            <person name="Dima B."/>
            <person name="Sanchez-Garcia M."/>
            <person name="Sanchez-Ramirez S."/>
            <person name="Szollosi G.J."/>
            <person name="Szarkandi J.G."/>
            <person name="Papp V."/>
            <person name="Albert L."/>
            <person name="Andreopoulos W."/>
            <person name="Angelini C."/>
            <person name="Antonin V."/>
            <person name="Barry K.W."/>
            <person name="Bougher N.L."/>
            <person name="Buchanan P."/>
            <person name="Buyck B."/>
            <person name="Bense V."/>
            <person name="Catcheside P."/>
            <person name="Chovatia M."/>
            <person name="Cooper J."/>
            <person name="Damon W."/>
            <person name="Desjardin D."/>
            <person name="Finy P."/>
            <person name="Geml J."/>
            <person name="Haridas S."/>
            <person name="Hughes K."/>
            <person name="Justo A."/>
            <person name="Karasinski D."/>
            <person name="Kautmanova I."/>
            <person name="Kiss B."/>
            <person name="Kocsube S."/>
            <person name="Kotiranta H."/>
            <person name="LaButti K.M."/>
            <person name="Lechner B.E."/>
            <person name="Liimatainen K."/>
            <person name="Lipzen A."/>
            <person name="Lukacs Z."/>
            <person name="Mihaltcheva S."/>
            <person name="Morgado L.N."/>
            <person name="Niskanen T."/>
            <person name="Noordeloos M.E."/>
            <person name="Ohm R.A."/>
            <person name="Ortiz-Santana B."/>
            <person name="Ovrebo C."/>
            <person name="Racz N."/>
            <person name="Riley R."/>
            <person name="Savchenko A."/>
            <person name="Shiryaev A."/>
            <person name="Soop K."/>
            <person name="Spirin V."/>
            <person name="Szebenyi C."/>
            <person name="Tomsovsky M."/>
            <person name="Tulloss R.E."/>
            <person name="Uehling J."/>
            <person name="Grigoriev I.V."/>
            <person name="Vagvolgyi C."/>
            <person name="Papp T."/>
            <person name="Martin F.M."/>
            <person name="Miettinen O."/>
            <person name="Hibbett D.S."/>
            <person name="Nagy L.G."/>
        </authorList>
    </citation>
    <scope>NUCLEOTIDE SEQUENCE [LARGE SCALE GENOMIC DNA]</scope>
    <source>
        <strain evidence="5 6">CBS 166.37</strain>
    </source>
</reference>
<dbReference type="STRING" id="68775.A0A5C3M7V1"/>
<feature type="compositionally biased region" description="Polar residues" evidence="4">
    <location>
        <begin position="1"/>
        <end position="15"/>
    </location>
</feature>
<dbReference type="InterPro" id="IPR045151">
    <property type="entry name" value="DCAF8"/>
</dbReference>
<protein>
    <submittedName>
        <fullName evidence="5">WD40 repeat-like protein</fullName>
    </submittedName>
</protein>
<dbReference type="GO" id="GO:0045717">
    <property type="term" value="P:negative regulation of fatty acid biosynthetic process"/>
    <property type="evidence" value="ECO:0007669"/>
    <property type="project" value="TreeGrafter"/>
</dbReference>
<dbReference type="EMBL" id="ML213596">
    <property type="protein sequence ID" value="TFK40763.1"/>
    <property type="molecule type" value="Genomic_DNA"/>
</dbReference>
<gene>
    <name evidence="5" type="ORF">BDQ12DRAFT_679984</name>
</gene>
<dbReference type="InterPro" id="IPR036322">
    <property type="entry name" value="WD40_repeat_dom_sf"/>
</dbReference>
<evidence type="ECO:0000256" key="4">
    <source>
        <dbReference type="SAM" id="MobiDB-lite"/>
    </source>
</evidence>
<dbReference type="Gene3D" id="2.130.10.10">
    <property type="entry name" value="YVTN repeat-like/Quinoprotein amine dehydrogenase"/>
    <property type="match status" value="2"/>
</dbReference>
<keyword evidence="6" id="KW-1185">Reference proteome</keyword>
<evidence type="ECO:0000256" key="1">
    <source>
        <dbReference type="ARBA" id="ARBA00022574"/>
    </source>
</evidence>
<feature type="compositionally biased region" description="Acidic residues" evidence="4">
    <location>
        <begin position="506"/>
        <end position="517"/>
    </location>
</feature>
<dbReference type="InterPro" id="IPR001680">
    <property type="entry name" value="WD40_rpt"/>
</dbReference>
<dbReference type="GO" id="GO:0005737">
    <property type="term" value="C:cytoplasm"/>
    <property type="evidence" value="ECO:0007669"/>
    <property type="project" value="TreeGrafter"/>
</dbReference>
<feature type="repeat" description="WD" evidence="3">
    <location>
        <begin position="39"/>
        <end position="81"/>
    </location>
</feature>
<sequence length="524" mass="58239">MYSSLQPFSNQTGSRNRTRNRADVLHSITSNGFPYSRRLSAHTSCVNALTFSSGNSRFLASGGDDHRIHLWDFHQEDLKTPAMTMVGIRGIILTLAFSATNQYLYSGGTDSVIYQYDSSHMDAPISAIGNLSPKQSFREHREHVRAITCHPFQDQIFMSASEDGTIRRYDSRSSNRAARAQDTMQLMSEVTGVQYHPIMDNIFVTSDNKGQVCLRDERMAFGPLTQRSGQGVVQLYNTKLTKQSIGHLSNPESSSVVFDREGKKIAVTMLNYLPTIYALSDPNPVAICSGRNLPDGSPNPPGERTYSNSCTMKHGTFGGPGLDTDEYYVAGSDDFRGYIWKIPPLSELIERREELTADNWLTHDFRQTIAFTQSLEGNKFVPVELPTPACRLTGHMSIVNTAIFHSSYLHVVTSGIEKDIILHSPTPSSPCTQDLSLSPSVRRLGENATEDRVAYLQALTTSRPDTLTRDDEAEQTTLSMFDHILRQEGEADVFLVRKWRDSSAPDSDDSADDDSSDSSDTTSL</sequence>
<dbReference type="SUPFAM" id="SSF50978">
    <property type="entry name" value="WD40 repeat-like"/>
    <property type="match status" value="1"/>
</dbReference>
<keyword evidence="1 3" id="KW-0853">WD repeat</keyword>
<feature type="region of interest" description="Disordered" evidence="4">
    <location>
        <begin position="1"/>
        <end position="21"/>
    </location>
</feature>
<dbReference type="OrthoDB" id="4869960at2759"/>
<dbReference type="GO" id="GO:0080008">
    <property type="term" value="C:Cul4-RING E3 ubiquitin ligase complex"/>
    <property type="evidence" value="ECO:0007669"/>
    <property type="project" value="TreeGrafter"/>
</dbReference>
<evidence type="ECO:0000313" key="5">
    <source>
        <dbReference type="EMBL" id="TFK40763.1"/>
    </source>
</evidence>
<accession>A0A5C3M7V1</accession>
<feature type="repeat" description="WD" evidence="3">
    <location>
        <begin position="137"/>
        <end position="179"/>
    </location>
</feature>
<feature type="region of interest" description="Disordered" evidence="4">
    <location>
        <begin position="502"/>
        <end position="524"/>
    </location>
</feature>
<keyword evidence="2" id="KW-0677">Repeat</keyword>
<dbReference type="Proteomes" id="UP000308652">
    <property type="component" value="Unassembled WGS sequence"/>
</dbReference>
<dbReference type="InterPro" id="IPR015943">
    <property type="entry name" value="WD40/YVTN_repeat-like_dom_sf"/>
</dbReference>
<dbReference type="PROSITE" id="PS50294">
    <property type="entry name" value="WD_REPEATS_REGION"/>
    <property type="match status" value="1"/>
</dbReference>
<organism evidence="5 6">
    <name type="scientific">Crucibulum laeve</name>
    <dbReference type="NCBI Taxonomy" id="68775"/>
    <lineage>
        <taxon>Eukaryota</taxon>
        <taxon>Fungi</taxon>
        <taxon>Dikarya</taxon>
        <taxon>Basidiomycota</taxon>
        <taxon>Agaricomycotina</taxon>
        <taxon>Agaricomycetes</taxon>
        <taxon>Agaricomycetidae</taxon>
        <taxon>Agaricales</taxon>
        <taxon>Agaricineae</taxon>
        <taxon>Nidulariaceae</taxon>
        <taxon>Crucibulum</taxon>
    </lineage>
</organism>
<proteinExistence type="predicted"/>
<dbReference type="PROSITE" id="PS50082">
    <property type="entry name" value="WD_REPEATS_2"/>
    <property type="match status" value="2"/>
</dbReference>
<dbReference type="PANTHER" id="PTHR15574:SF40">
    <property type="entry name" value="WD AND TETRATRICOPEPTIDE REPEATS PROTEIN 1"/>
    <property type="match status" value="1"/>
</dbReference>
<evidence type="ECO:0000256" key="2">
    <source>
        <dbReference type="ARBA" id="ARBA00022737"/>
    </source>
</evidence>
<dbReference type="Pfam" id="PF00400">
    <property type="entry name" value="WD40"/>
    <property type="match status" value="3"/>
</dbReference>
<evidence type="ECO:0000313" key="6">
    <source>
        <dbReference type="Proteomes" id="UP000308652"/>
    </source>
</evidence>
<dbReference type="PANTHER" id="PTHR15574">
    <property type="entry name" value="WD REPEAT DOMAIN-CONTAINING FAMILY"/>
    <property type="match status" value="1"/>
</dbReference>
<dbReference type="SMART" id="SM00320">
    <property type="entry name" value="WD40"/>
    <property type="match status" value="5"/>
</dbReference>
<evidence type="ECO:0000256" key="3">
    <source>
        <dbReference type="PROSITE-ProRule" id="PRU00221"/>
    </source>
</evidence>
<name>A0A5C3M7V1_9AGAR</name>
<dbReference type="AlphaFoldDB" id="A0A5C3M7V1"/>